<evidence type="ECO:0000313" key="2">
    <source>
        <dbReference type="Proteomes" id="UP000675880"/>
    </source>
</evidence>
<gene>
    <name evidence="1" type="ORF">NSPZN2_11461</name>
</gene>
<dbReference type="Proteomes" id="UP000675880">
    <property type="component" value="Unassembled WGS sequence"/>
</dbReference>
<evidence type="ECO:0008006" key="3">
    <source>
        <dbReference type="Google" id="ProtNLM"/>
    </source>
</evidence>
<comment type="caution">
    <text evidence="1">The sequence shown here is derived from an EMBL/GenBank/DDBJ whole genome shotgun (WGS) entry which is preliminary data.</text>
</comment>
<reference evidence="1 2" key="1">
    <citation type="submission" date="2021-02" db="EMBL/GenBank/DDBJ databases">
        <authorList>
            <person name="Han P."/>
        </authorList>
    </citation>
    <scope>NUCLEOTIDE SEQUENCE [LARGE SCALE GENOMIC DNA]</scope>
    <source>
        <strain evidence="1">Candidatus Nitrospira sp. ZN2</strain>
    </source>
</reference>
<accession>A0ABM8QUH3</accession>
<name>A0ABM8QUH3_9BACT</name>
<organism evidence="1 2">
    <name type="scientific">Nitrospira defluvii</name>
    <dbReference type="NCBI Taxonomy" id="330214"/>
    <lineage>
        <taxon>Bacteria</taxon>
        <taxon>Pseudomonadati</taxon>
        <taxon>Nitrospirota</taxon>
        <taxon>Nitrospiria</taxon>
        <taxon>Nitrospirales</taxon>
        <taxon>Nitrospiraceae</taxon>
        <taxon>Nitrospira</taxon>
    </lineage>
</organism>
<evidence type="ECO:0000313" key="1">
    <source>
        <dbReference type="EMBL" id="CAE6716188.1"/>
    </source>
</evidence>
<keyword evidence="2" id="KW-1185">Reference proteome</keyword>
<proteinExistence type="predicted"/>
<sequence>MLKIILDGHGTTVLPEIQPEVQWRAWRSLYLFIDVRANQWSLVRWRGELGACFSA</sequence>
<protein>
    <recommendedName>
        <fullName evidence="3">Transposase</fullName>
    </recommendedName>
</protein>
<dbReference type="EMBL" id="CAJNBJ010000001">
    <property type="protein sequence ID" value="CAE6716188.1"/>
    <property type="molecule type" value="Genomic_DNA"/>
</dbReference>